<dbReference type="SUPFAM" id="SSF54975">
    <property type="entry name" value="Acylphosphatase/BLUF domain-like"/>
    <property type="match status" value="1"/>
</dbReference>
<evidence type="ECO:0000256" key="5">
    <source>
        <dbReference type="RuleBase" id="RU004168"/>
    </source>
</evidence>
<dbReference type="InterPro" id="IPR017968">
    <property type="entry name" value="Acylphosphatase_CS"/>
</dbReference>
<gene>
    <name evidence="7" type="ORF">F8C67_13800</name>
</gene>
<dbReference type="PROSITE" id="PS00151">
    <property type="entry name" value="ACYLPHOSPHATASE_2"/>
    <property type="match status" value="1"/>
</dbReference>
<dbReference type="Proteomes" id="UP000468650">
    <property type="component" value="Unassembled WGS sequence"/>
</dbReference>
<feature type="active site" evidence="4">
    <location>
        <position position="36"/>
    </location>
</feature>
<name>A0A6N6RCV9_9FLAO</name>
<reference evidence="7 8" key="1">
    <citation type="submission" date="2019-09" db="EMBL/GenBank/DDBJ databases">
        <title>Genomes of family Cryomorphaceae.</title>
        <authorList>
            <person name="Bowman J.P."/>
        </authorList>
    </citation>
    <scope>NUCLEOTIDE SEQUENCE [LARGE SCALE GENOMIC DNA]</scope>
    <source>
        <strain evidence="7 8">LMG 25704</strain>
    </source>
</reference>
<dbReference type="InterPro" id="IPR001792">
    <property type="entry name" value="Acylphosphatase-like_dom"/>
</dbReference>
<dbReference type="OrthoDB" id="9808093at2"/>
<sequence>MMRWRITIYGRVQGVFYRKSTQQKARQLGLVGWVMNRPDGSVLAEIQGTEELLQEMVDWCWQGPPACDVIKIEKTEVPVEPSEAFEIRI</sequence>
<evidence type="ECO:0000256" key="2">
    <source>
        <dbReference type="ARBA" id="ARBA00012150"/>
    </source>
</evidence>
<comment type="catalytic activity">
    <reaction evidence="3 4">
        <text>an acyl phosphate + H2O = a carboxylate + phosphate + H(+)</text>
        <dbReference type="Rhea" id="RHEA:14965"/>
        <dbReference type="ChEBI" id="CHEBI:15377"/>
        <dbReference type="ChEBI" id="CHEBI:15378"/>
        <dbReference type="ChEBI" id="CHEBI:29067"/>
        <dbReference type="ChEBI" id="CHEBI:43474"/>
        <dbReference type="ChEBI" id="CHEBI:59918"/>
        <dbReference type="EC" id="3.6.1.7"/>
    </reaction>
</comment>
<evidence type="ECO:0000313" key="7">
    <source>
        <dbReference type="EMBL" id="KAB2805418.1"/>
    </source>
</evidence>
<feature type="active site" evidence="4">
    <location>
        <position position="18"/>
    </location>
</feature>
<dbReference type="Pfam" id="PF00708">
    <property type="entry name" value="Acylphosphatase"/>
    <property type="match status" value="1"/>
</dbReference>
<dbReference type="AlphaFoldDB" id="A0A6N6RCV9"/>
<dbReference type="InterPro" id="IPR036046">
    <property type="entry name" value="Acylphosphatase-like_dom_sf"/>
</dbReference>
<accession>A0A6N6RCV9</accession>
<evidence type="ECO:0000259" key="6">
    <source>
        <dbReference type="PROSITE" id="PS51160"/>
    </source>
</evidence>
<dbReference type="PROSITE" id="PS51160">
    <property type="entry name" value="ACYLPHOSPHATASE_3"/>
    <property type="match status" value="1"/>
</dbReference>
<protein>
    <recommendedName>
        <fullName evidence="2 4">acylphosphatase</fullName>
        <ecNumber evidence="2 4">3.6.1.7</ecNumber>
    </recommendedName>
</protein>
<organism evidence="7 8">
    <name type="scientific">Phaeocystidibacter luteus</name>
    <dbReference type="NCBI Taxonomy" id="911197"/>
    <lineage>
        <taxon>Bacteria</taxon>
        <taxon>Pseudomonadati</taxon>
        <taxon>Bacteroidota</taxon>
        <taxon>Flavobacteriia</taxon>
        <taxon>Flavobacteriales</taxon>
        <taxon>Phaeocystidibacteraceae</taxon>
        <taxon>Phaeocystidibacter</taxon>
    </lineage>
</organism>
<dbReference type="InterPro" id="IPR020456">
    <property type="entry name" value="Acylphosphatase"/>
</dbReference>
<evidence type="ECO:0000256" key="4">
    <source>
        <dbReference type="PROSITE-ProRule" id="PRU00520"/>
    </source>
</evidence>
<dbReference type="EC" id="3.6.1.7" evidence="2 4"/>
<feature type="domain" description="Acylphosphatase-like" evidence="6">
    <location>
        <begin position="3"/>
        <end position="89"/>
    </location>
</feature>
<evidence type="ECO:0000313" key="8">
    <source>
        <dbReference type="Proteomes" id="UP000468650"/>
    </source>
</evidence>
<dbReference type="PANTHER" id="PTHR47268">
    <property type="entry name" value="ACYLPHOSPHATASE"/>
    <property type="match status" value="1"/>
</dbReference>
<evidence type="ECO:0000256" key="3">
    <source>
        <dbReference type="ARBA" id="ARBA00047645"/>
    </source>
</evidence>
<keyword evidence="4" id="KW-0378">Hydrolase</keyword>
<dbReference type="PRINTS" id="PR00112">
    <property type="entry name" value="ACYLPHPHTASE"/>
</dbReference>
<dbReference type="EMBL" id="WBVO01000015">
    <property type="protein sequence ID" value="KAB2805418.1"/>
    <property type="molecule type" value="Genomic_DNA"/>
</dbReference>
<keyword evidence="8" id="KW-1185">Reference proteome</keyword>
<comment type="caution">
    <text evidence="7">The sequence shown here is derived from an EMBL/GenBank/DDBJ whole genome shotgun (WGS) entry which is preliminary data.</text>
</comment>
<dbReference type="Gene3D" id="3.30.70.100">
    <property type="match status" value="1"/>
</dbReference>
<evidence type="ECO:0000256" key="1">
    <source>
        <dbReference type="ARBA" id="ARBA00005614"/>
    </source>
</evidence>
<dbReference type="PANTHER" id="PTHR47268:SF4">
    <property type="entry name" value="ACYLPHOSPHATASE"/>
    <property type="match status" value="1"/>
</dbReference>
<proteinExistence type="inferred from homology"/>
<dbReference type="GO" id="GO:0003998">
    <property type="term" value="F:acylphosphatase activity"/>
    <property type="evidence" value="ECO:0007669"/>
    <property type="project" value="UniProtKB-EC"/>
</dbReference>
<comment type="similarity">
    <text evidence="1 5">Belongs to the acylphosphatase family.</text>
</comment>